<dbReference type="SFLD" id="SFLDS00003">
    <property type="entry name" value="Haloacid_Dehalogenase"/>
    <property type="match status" value="1"/>
</dbReference>
<dbReference type="SFLD" id="SFLDG01129">
    <property type="entry name" value="C1.5:_HAD__Beta-PGM__Phosphata"/>
    <property type="match status" value="1"/>
</dbReference>
<dbReference type="Proteomes" id="UP000263268">
    <property type="component" value="Unassembled WGS sequence"/>
</dbReference>
<dbReference type="InterPro" id="IPR006439">
    <property type="entry name" value="HAD-SF_hydro_IA"/>
</dbReference>
<dbReference type="PANTHER" id="PTHR43611:SF3">
    <property type="entry name" value="FLAVIN MONONUCLEOTIDE HYDROLASE 1, CHLOROPLATIC"/>
    <property type="match status" value="1"/>
</dbReference>
<evidence type="ECO:0000313" key="2">
    <source>
        <dbReference type="Proteomes" id="UP000263268"/>
    </source>
</evidence>
<dbReference type="NCBIfam" id="TIGR01509">
    <property type="entry name" value="HAD-SF-IA-v3"/>
    <property type="match status" value="1"/>
</dbReference>
<evidence type="ECO:0000313" key="1">
    <source>
        <dbReference type="EMBL" id="HCY82538.1"/>
    </source>
</evidence>
<name>A0A3D6BU94_9FLAO</name>
<dbReference type="InterPro" id="IPR036412">
    <property type="entry name" value="HAD-like_sf"/>
</dbReference>
<dbReference type="CDD" id="cd02603">
    <property type="entry name" value="HAD_sEH-N_like"/>
    <property type="match status" value="1"/>
</dbReference>
<reference evidence="1 2" key="1">
    <citation type="journal article" date="2018" name="Nat. Biotechnol.">
        <title>A standardized bacterial taxonomy based on genome phylogeny substantially revises the tree of life.</title>
        <authorList>
            <person name="Parks D.H."/>
            <person name="Chuvochina M."/>
            <person name="Waite D.W."/>
            <person name="Rinke C."/>
            <person name="Skarshewski A."/>
            <person name="Chaumeil P.A."/>
            <person name="Hugenholtz P."/>
        </authorList>
    </citation>
    <scope>NUCLEOTIDE SEQUENCE [LARGE SCALE GENOMIC DNA]</scope>
    <source>
        <strain evidence="1">UBA10227</strain>
    </source>
</reference>
<dbReference type="Pfam" id="PF00702">
    <property type="entry name" value="Hydrolase"/>
    <property type="match status" value="1"/>
</dbReference>
<protein>
    <submittedName>
        <fullName evidence="1">Haloacid dehalogenase</fullName>
    </submittedName>
</protein>
<dbReference type="PRINTS" id="PR00413">
    <property type="entry name" value="HADHALOGNASE"/>
</dbReference>
<dbReference type="InterPro" id="IPR023214">
    <property type="entry name" value="HAD_sf"/>
</dbReference>
<dbReference type="EMBL" id="DPRK01000215">
    <property type="protein sequence ID" value="HCY82538.1"/>
    <property type="molecule type" value="Genomic_DNA"/>
</dbReference>
<dbReference type="SUPFAM" id="SSF56784">
    <property type="entry name" value="HAD-like"/>
    <property type="match status" value="1"/>
</dbReference>
<organism evidence="1 2">
    <name type="scientific">Xanthomarina gelatinilytica</name>
    <dbReference type="NCBI Taxonomy" id="1137281"/>
    <lineage>
        <taxon>Bacteria</taxon>
        <taxon>Pseudomonadati</taxon>
        <taxon>Bacteroidota</taxon>
        <taxon>Flavobacteriia</taxon>
        <taxon>Flavobacteriales</taxon>
        <taxon>Flavobacteriaceae</taxon>
        <taxon>Xanthomarina</taxon>
    </lineage>
</organism>
<proteinExistence type="predicted"/>
<comment type="caution">
    <text evidence="1">The sequence shown here is derived from an EMBL/GenBank/DDBJ whole genome shotgun (WGS) entry which is preliminary data.</text>
</comment>
<dbReference type="Gene3D" id="3.40.50.1000">
    <property type="entry name" value="HAD superfamily/HAD-like"/>
    <property type="match status" value="1"/>
</dbReference>
<sequence>MIKTLIFDFGDVFINLDKEGAMNHALSIFKLETFTEEMIAVNSLYEQGLVSTEEFLEFYLGNFPELTEEDILYAWNCILKDFPKHRLEFIKNLAKENKFKLILLSNTNTLHIDSIKNDVSFYEEFKNCFDAFYLSHEIQLRKPNADIYQFVLKENQLTPESCLFIDDTEENTLAAAKLGIHTWHINPKTEDITNLFTIKKDLF</sequence>
<dbReference type="AlphaFoldDB" id="A0A3D6BU94"/>
<dbReference type="InterPro" id="IPR023198">
    <property type="entry name" value="PGP-like_dom2"/>
</dbReference>
<accession>A0A3D6BU94</accession>
<dbReference type="PANTHER" id="PTHR43611">
    <property type="entry name" value="ALPHA-D-GLUCOSE 1-PHOSPHATE PHOSPHATASE"/>
    <property type="match status" value="1"/>
</dbReference>
<gene>
    <name evidence="1" type="ORF">DHV22_13555</name>
</gene>
<dbReference type="Gene3D" id="1.10.150.240">
    <property type="entry name" value="Putative phosphatase, domain 2"/>
    <property type="match status" value="1"/>
</dbReference>